<protein>
    <submittedName>
        <fullName evidence="2">Uncharacterized protein</fullName>
    </submittedName>
</protein>
<feature type="region of interest" description="Disordered" evidence="1">
    <location>
        <begin position="18"/>
        <end position="80"/>
    </location>
</feature>
<dbReference type="AlphaFoldDB" id="A0A7J8DC31"/>
<gene>
    <name evidence="2" type="ORF">HJG59_009322</name>
</gene>
<dbReference type="InParanoid" id="A0A7J8DC31"/>
<evidence type="ECO:0000313" key="3">
    <source>
        <dbReference type="Proteomes" id="UP000550707"/>
    </source>
</evidence>
<evidence type="ECO:0000256" key="1">
    <source>
        <dbReference type="SAM" id="MobiDB-lite"/>
    </source>
</evidence>
<evidence type="ECO:0000313" key="2">
    <source>
        <dbReference type="EMBL" id="KAF6420586.1"/>
    </source>
</evidence>
<keyword evidence="3" id="KW-1185">Reference proteome</keyword>
<accession>A0A7J8DC31</accession>
<name>A0A7J8DC31_MOLMO</name>
<sequence length="148" mass="16443">MRVNSFPVIPVHVATPLLEDPAGGRSISNLPGGRPEGTFSNQLQQCPRPRAHRHSPDSPTLSQLGPRTGGVPCQASQTSAEEFRNEVDKLQLQHKSQHTPVINFFSDLLIRTPWSMKFINKVPRRYCTTLNVALSSTKKKAKIESLSF</sequence>
<dbReference type="Proteomes" id="UP000550707">
    <property type="component" value="Unassembled WGS sequence"/>
</dbReference>
<organism evidence="2 3">
    <name type="scientific">Molossus molossus</name>
    <name type="common">Pallas' mastiff bat</name>
    <name type="synonym">Vespertilio molossus</name>
    <dbReference type="NCBI Taxonomy" id="27622"/>
    <lineage>
        <taxon>Eukaryota</taxon>
        <taxon>Metazoa</taxon>
        <taxon>Chordata</taxon>
        <taxon>Craniata</taxon>
        <taxon>Vertebrata</taxon>
        <taxon>Euteleostomi</taxon>
        <taxon>Mammalia</taxon>
        <taxon>Eutheria</taxon>
        <taxon>Laurasiatheria</taxon>
        <taxon>Chiroptera</taxon>
        <taxon>Yangochiroptera</taxon>
        <taxon>Molossidae</taxon>
        <taxon>Molossus</taxon>
    </lineage>
</organism>
<comment type="caution">
    <text evidence="2">The sequence shown here is derived from an EMBL/GenBank/DDBJ whole genome shotgun (WGS) entry which is preliminary data.</text>
</comment>
<reference evidence="2 3" key="1">
    <citation type="journal article" date="2020" name="Nature">
        <title>Six reference-quality genomes reveal evolution of bat adaptations.</title>
        <authorList>
            <person name="Jebb D."/>
            <person name="Huang Z."/>
            <person name="Pippel M."/>
            <person name="Hughes G.M."/>
            <person name="Lavrichenko K."/>
            <person name="Devanna P."/>
            <person name="Winkler S."/>
            <person name="Jermiin L.S."/>
            <person name="Skirmuntt E.C."/>
            <person name="Katzourakis A."/>
            <person name="Burkitt-Gray L."/>
            <person name="Ray D.A."/>
            <person name="Sullivan K.A.M."/>
            <person name="Roscito J.G."/>
            <person name="Kirilenko B.M."/>
            <person name="Davalos L.M."/>
            <person name="Corthals A.P."/>
            <person name="Power M.L."/>
            <person name="Jones G."/>
            <person name="Ransome R.D."/>
            <person name="Dechmann D.K.N."/>
            <person name="Locatelli A.G."/>
            <person name="Puechmaille S.J."/>
            <person name="Fedrigo O."/>
            <person name="Jarvis E.D."/>
            <person name="Hiller M."/>
            <person name="Vernes S.C."/>
            <person name="Myers E.W."/>
            <person name="Teeling E.C."/>
        </authorList>
    </citation>
    <scope>NUCLEOTIDE SEQUENCE [LARGE SCALE GENOMIC DNA]</scope>
    <source>
        <strain evidence="2">MMolMol1</strain>
        <tissue evidence="2">Muscle</tissue>
    </source>
</reference>
<proteinExistence type="predicted"/>
<dbReference type="EMBL" id="JACASF010000018">
    <property type="protein sequence ID" value="KAF6420586.1"/>
    <property type="molecule type" value="Genomic_DNA"/>
</dbReference>